<keyword evidence="2" id="KW-0645">Protease</keyword>
<proteinExistence type="inferred from homology"/>
<evidence type="ECO:0000256" key="6">
    <source>
        <dbReference type="SAM" id="SignalP"/>
    </source>
</evidence>
<feature type="signal peptide" evidence="6">
    <location>
        <begin position="1"/>
        <end position="15"/>
    </location>
</feature>
<evidence type="ECO:0000256" key="5">
    <source>
        <dbReference type="ARBA" id="ARBA00023157"/>
    </source>
</evidence>
<dbReference type="SUPFAM" id="SSF50494">
    <property type="entry name" value="Trypsin-like serine proteases"/>
    <property type="match status" value="1"/>
</dbReference>
<dbReference type="Gene3D" id="2.40.10.10">
    <property type="entry name" value="Trypsin-like serine proteases"/>
    <property type="match status" value="2"/>
</dbReference>
<dbReference type="EMBL" id="JBHTHX010000946">
    <property type="protein sequence ID" value="MFD0887476.1"/>
    <property type="molecule type" value="Genomic_DNA"/>
</dbReference>
<dbReference type="Proteomes" id="UP001597024">
    <property type="component" value="Unassembled WGS sequence"/>
</dbReference>
<keyword evidence="8" id="KW-1185">Reference proteome</keyword>
<protein>
    <submittedName>
        <fullName evidence="7">S1 family peptidase</fullName>
    </submittedName>
</protein>
<gene>
    <name evidence="7" type="ORF">ACFQ08_23270</name>
</gene>
<dbReference type="InterPro" id="IPR001316">
    <property type="entry name" value="Pept_S1A_streptogrisin"/>
</dbReference>
<accession>A0ABW3DWJ8</accession>
<evidence type="ECO:0000256" key="3">
    <source>
        <dbReference type="ARBA" id="ARBA00022801"/>
    </source>
</evidence>
<evidence type="ECO:0000313" key="7">
    <source>
        <dbReference type="EMBL" id="MFD0887476.1"/>
    </source>
</evidence>
<dbReference type="PRINTS" id="PR00861">
    <property type="entry name" value="ALYTICPTASE"/>
</dbReference>
<name>A0ABW3DWJ8_9ACTN</name>
<organism evidence="7 8">
    <name type="scientific">Streptosporangium algeriense</name>
    <dbReference type="NCBI Taxonomy" id="1682748"/>
    <lineage>
        <taxon>Bacteria</taxon>
        <taxon>Bacillati</taxon>
        <taxon>Actinomycetota</taxon>
        <taxon>Actinomycetes</taxon>
        <taxon>Streptosporangiales</taxon>
        <taxon>Streptosporangiaceae</taxon>
        <taxon>Streptosporangium</taxon>
    </lineage>
</organism>
<feature type="chain" id="PRO_5045064023" evidence="6">
    <location>
        <begin position="16"/>
        <end position="208"/>
    </location>
</feature>
<evidence type="ECO:0000256" key="2">
    <source>
        <dbReference type="ARBA" id="ARBA00022670"/>
    </source>
</evidence>
<comment type="similarity">
    <text evidence="1">Belongs to the peptidase S1 family.</text>
</comment>
<dbReference type="InterPro" id="IPR043504">
    <property type="entry name" value="Peptidase_S1_PA_chymotrypsin"/>
</dbReference>
<evidence type="ECO:0000256" key="4">
    <source>
        <dbReference type="ARBA" id="ARBA00022825"/>
    </source>
</evidence>
<keyword evidence="3" id="KW-0378">Hydrolase</keyword>
<evidence type="ECO:0000256" key="1">
    <source>
        <dbReference type="ARBA" id="ARBA00007664"/>
    </source>
</evidence>
<keyword evidence="6" id="KW-0732">Signal</keyword>
<reference evidence="8" key="1">
    <citation type="journal article" date="2019" name="Int. J. Syst. Evol. Microbiol.">
        <title>The Global Catalogue of Microorganisms (GCM) 10K type strain sequencing project: providing services to taxonomists for standard genome sequencing and annotation.</title>
        <authorList>
            <consortium name="The Broad Institute Genomics Platform"/>
            <consortium name="The Broad Institute Genome Sequencing Center for Infectious Disease"/>
            <person name="Wu L."/>
            <person name="Ma J."/>
        </authorList>
    </citation>
    <scope>NUCLEOTIDE SEQUENCE [LARGE SCALE GENOMIC DNA]</scope>
    <source>
        <strain evidence="8">CCUG 62974</strain>
    </source>
</reference>
<evidence type="ECO:0000313" key="8">
    <source>
        <dbReference type="Proteomes" id="UP001597024"/>
    </source>
</evidence>
<keyword evidence="4" id="KW-0720">Serine protease</keyword>
<dbReference type="InterPro" id="IPR009003">
    <property type="entry name" value="Peptidase_S1_PA"/>
</dbReference>
<keyword evidence="5" id="KW-1015">Disulfide bond</keyword>
<comment type="caution">
    <text evidence="7">The sequence shown here is derived from an EMBL/GenBank/DDBJ whole genome shotgun (WGS) entry which is preliminary data.</text>
</comment>
<dbReference type="CDD" id="cd21112">
    <property type="entry name" value="alphaLP-like"/>
    <property type="match status" value="1"/>
</dbReference>
<sequence length="208" mass="21332">MIFGLLLLTPGVASAGTGDLQATPIYVGDSFGPNGYCTVGATVQGGFITSGLCGRSGQVVRTSTGAVVGTIRASTHPLPSMAWVSVTSAWEPVGVFRGPDRRDRPVHGSTPAPVGSAVCAFSHTTGWQCGSLLSRNASVTFIEGTVYGLLMTNICLGAGTPPGTPLFSNGQLQGILVSPGNCSAGGRSYFMPINEFLQRYGLTLLTSS</sequence>